<evidence type="ECO:0000313" key="8">
    <source>
        <dbReference type="EMBL" id="HGZ59884.1"/>
    </source>
</evidence>
<name>A0A7J3SJX4_9CREN</name>
<sequence length="482" mass="53292">MGDPFVYEDVFLKLIDRGLKNGASYVEVRLQTDEGSSITMRNGKVLGFSTFGGGGVGIRALVEGGMGFASTNKMDGESLDKALASAVSAARSASRLKKRKIGLSDERLGRASYEAYQKKRLEDLSFEFLTEEGKRVESEVRDSVKRTKLSVFSISFSTHIQEKLILTSDGAHISSKVPRLYASLNFVLEDGGKTMQRWREYSGSGGAELLEEWKIESEVSEEAKRLETVMLFGVSPPKEKLDVVLGQEIVGLAMHESSGHPMEADRILGREAAQAGESFVKPESFGTKIGSPLATVIEDPTIPGSSGFYLFDDEGVPAKPRYLYKEGYINEPLLNRETAFMLARKSNGSARAMSYAAEPLIRMSNTYLEPGDKSFEELIEDISFGIYMRSYMEWNIDDIRWNQRYVGLESYIIKNGEIGDPVRNPVMEVTTGEFYGKLFAKDKNLKFFPGTCGKGEPHQGVPVWFGGPNVRLIGIGIKSLGD</sequence>
<dbReference type="Pfam" id="PF01523">
    <property type="entry name" value="PmbA_TldD_1st"/>
    <property type="match status" value="1"/>
</dbReference>
<evidence type="ECO:0000259" key="5">
    <source>
        <dbReference type="Pfam" id="PF01523"/>
    </source>
</evidence>
<dbReference type="GO" id="GO:0006508">
    <property type="term" value="P:proteolysis"/>
    <property type="evidence" value="ECO:0007669"/>
    <property type="project" value="UniProtKB-KW"/>
</dbReference>
<dbReference type="PANTHER" id="PTHR30624">
    <property type="entry name" value="UNCHARACTERIZED PROTEIN TLDD AND PMBA"/>
    <property type="match status" value="1"/>
</dbReference>
<keyword evidence="4" id="KW-0482">Metalloprotease</keyword>
<feature type="domain" description="Metalloprotease TldD/E N-terminal" evidence="5">
    <location>
        <begin position="26"/>
        <end position="90"/>
    </location>
</feature>
<evidence type="ECO:0000259" key="6">
    <source>
        <dbReference type="Pfam" id="PF19289"/>
    </source>
</evidence>
<dbReference type="InterPro" id="IPR045570">
    <property type="entry name" value="Metalloprtase-TldD/E_cen_dom"/>
</dbReference>
<dbReference type="Pfam" id="PF19290">
    <property type="entry name" value="PmbA_TldD_2nd"/>
    <property type="match status" value="1"/>
</dbReference>
<dbReference type="GO" id="GO:0008237">
    <property type="term" value="F:metallopeptidase activity"/>
    <property type="evidence" value="ECO:0007669"/>
    <property type="project" value="UniProtKB-KW"/>
</dbReference>
<dbReference type="Gene3D" id="3.30.2290.10">
    <property type="entry name" value="PmbA/TldD superfamily"/>
    <property type="match status" value="1"/>
</dbReference>
<evidence type="ECO:0000256" key="4">
    <source>
        <dbReference type="ARBA" id="ARBA00023049"/>
    </source>
</evidence>
<accession>A0A7J3SJX4</accession>
<evidence type="ECO:0000256" key="1">
    <source>
        <dbReference type="ARBA" id="ARBA00005836"/>
    </source>
</evidence>
<evidence type="ECO:0000256" key="3">
    <source>
        <dbReference type="ARBA" id="ARBA00022801"/>
    </source>
</evidence>
<organism evidence="8">
    <name type="scientific">Fervidicoccus fontis</name>
    <dbReference type="NCBI Taxonomy" id="683846"/>
    <lineage>
        <taxon>Archaea</taxon>
        <taxon>Thermoproteota</taxon>
        <taxon>Thermoprotei</taxon>
        <taxon>Fervidicoccales</taxon>
        <taxon>Fervidicoccaceae</taxon>
        <taxon>Fervidicoccus</taxon>
    </lineage>
</organism>
<dbReference type="InterPro" id="IPR025502">
    <property type="entry name" value="TldD"/>
</dbReference>
<keyword evidence="3" id="KW-0378">Hydrolase</keyword>
<dbReference type="InterPro" id="IPR045569">
    <property type="entry name" value="Metalloprtase-TldD/E_C"/>
</dbReference>
<comment type="caution">
    <text evidence="8">The sequence shown here is derived from an EMBL/GenBank/DDBJ whole genome shotgun (WGS) entry which is preliminary data.</text>
</comment>
<dbReference type="InterPro" id="IPR036059">
    <property type="entry name" value="TldD/PmbA_sf"/>
</dbReference>
<dbReference type="InterPro" id="IPR035068">
    <property type="entry name" value="TldD/PmbA_N"/>
</dbReference>
<reference evidence="8" key="1">
    <citation type="journal article" date="2020" name="mSystems">
        <title>Genome- and Community-Level Interaction Insights into Carbon Utilization and Element Cycling Functions of Hydrothermarchaeota in Hydrothermal Sediment.</title>
        <authorList>
            <person name="Zhou Z."/>
            <person name="Liu Y."/>
            <person name="Xu W."/>
            <person name="Pan J."/>
            <person name="Luo Z.H."/>
            <person name="Li M."/>
        </authorList>
    </citation>
    <scope>NUCLEOTIDE SEQUENCE [LARGE SCALE GENOMIC DNA]</scope>
    <source>
        <strain evidence="8">SpSt-885</strain>
    </source>
</reference>
<dbReference type="EMBL" id="DTLS01000045">
    <property type="protein sequence ID" value="HGZ59884.1"/>
    <property type="molecule type" value="Genomic_DNA"/>
</dbReference>
<keyword evidence="2" id="KW-0645">Protease</keyword>
<dbReference type="PANTHER" id="PTHR30624:SF11">
    <property type="entry name" value="ZINC-DEPENDENT PROTEASE, TLDD_PMBA FAMILY"/>
    <property type="match status" value="1"/>
</dbReference>
<evidence type="ECO:0000256" key="2">
    <source>
        <dbReference type="ARBA" id="ARBA00022670"/>
    </source>
</evidence>
<feature type="domain" description="Metalloprotease TldD/E central" evidence="7">
    <location>
        <begin position="120"/>
        <end position="226"/>
    </location>
</feature>
<proteinExistence type="inferred from homology"/>
<dbReference type="Pfam" id="PF19289">
    <property type="entry name" value="PmbA_TldD_3rd"/>
    <property type="match status" value="1"/>
</dbReference>
<comment type="similarity">
    <text evidence="1">Belongs to the peptidase U62 family.</text>
</comment>
<evidence type="ECO:0000259" key="7">
    <source>
        <dbReference type="Pfam" id="PF19290"/>
    </source>
</evidence>
<feature type="domain" description="Metalloprotease TldD/E C-terminal" evidence="6">
    <location>
        <begin position="239"/>
        <end position="477"/>
    </location>
</feature>
<dbReference type="InterPro" id="IPR002510">
    <property type="entry name" value="Metalloprtase-TldD/E_N"/>
</dbReference>
<protein>
    <submittedName>
        <fullName evidence="8">TldD/PmbA family protein</fullName>
    </submittedName>
</protein>
<dbReference type="SUPFAM" id="SSF111283">
    <property type="entry name" value="Putative modulator of DNA gyrase, PmbA/TldD"/>
    <property type="match status" value="1"/>
</dbReference>
<dbReference type="PIRSF" id="PIRSF004919">
    <property type="entry name" value="TldD"/>
    <property type="match status" value="1"/>
</dbReference>
<dbReference type="InterPro" id="IPR051463">
    <property type="entry name" value="Peptidase_U62_metallo"/>
</dbReference>
<dbReference type="AlphaFoldDB" id="A0A7J3SJX4"/>
<gene>
    <name evidence="8" type="ORF">ENW83_01580</name>
</gene>
<dbReference type="GO" id="GO:0005829">
    <property type="term" value="C:cytosol"/>
    <property type="evidence" value="ECO:0007669"/>
    <property type="project" value="TreeGrafter"/>
</dbReference>